<protein>
    <submittedName>
        <fullName evidence="1">Uncharacterized protein</fullName>
    </submittedName>
</protein>
<dbReference type="EMBL" id="MN740228">
    <property type="protein sequence ID" value="QHT94637.1"/>
    <property type="molecule type" value="Genomic_DNA"/>
</dbReference>
<accession>A0A6C0IRY6</accession>
<organism evidence="1">
    <name type="scientific">viral metagenome</name>
    <dbReference type="NCBI Taxonomy" id="1070528"/>
    <lineage>
        <taxon>unclassified sequences</taxon>
        <taxon>metagenomes</taxon>
        <taxon>organismal metagenomes</taxon>
    </lineage>
</organism>
<reference evidence="1" key="1">
    <citation type="journal article" date="2020" name="Nature">
        <title>Giant virus diversity and host interactions through global metagenomics.</title>
        <authorList>
            <person name="Schulz F."/>
            <person name="Roux S."/>
            <person name="Paez-Espino D."/>
            <person name="Jungbluth S."/>
            <person name="Walsh D.A."/>
            <person name="Denef V.J."/>
            <person name="McMahon K.D."/>
            <person name="Konstantinidis K.T."/>
            <person name="Eloe-Fadrosh E.A."/>
            <person name="Kyrpides N.C."/>
            <person name="Woyke T."/>
        </authorList>
    </citation>
    <scope>NUCLEOTIDE SEQUENCE</scope>
    <source>
        <strain evidence="1">GVMAG-M-3300024261-26</strain>
    </source>
</reference>
<proteinExistence type="predicted"/>
<sequence length="54" mass="6779">MYSNSGYTYTMNRYYYTIKTLPAMEKQEKWRRKQINTLYYTGRPIFGKYVEKFR</sequence>
<name>A0A6C0IRY6_9ZZZZ</name>
<evidence type="ECO:0000313" key="1">
    <source>
        <dbReference type="EMBL" id="QHT94637.1"/>
    </source>
</evidence>
<dbReference type="AlphaFoldDB" id="A0A6C0IRY6"/>